<keyword evidence="3" id="KW-0808">Transferase</keyword>
<dbReference type="InterPro" id="IPR027417">
    <property type="entry name" value="P-loop_NTPase"/>
</dbReference>
<dbReference type="GO" id="GO:0001733">
    <property type="term" value="F:galactosylceramide sulfotransferase activity"/>
    <property type="evidence" value="ECO:0007669"/>
    <property type="project" value="InterPro"/>
</dbReference>
<feature type="compositionally biased region" description="Basic and acidic residues" evidence="10">
    <location>
        <begin position="271"/>
        <end position="283"/>
    </location>
</feature>
<evidence type="ECO:0000256" key="3">
    <source>
        <dbReference type="ARBA" id="ARBA00022679"/>
    </source>
</evidence>
<feature type="region of interest" description="Disordered" evidence="10">
    <location>
        <begin position="242"/>
        <end position="310"/>
    </location>
</feature>
<protein>
    <submittedName>
        <fullName evidence="12">Uncharacterized protein LOC118406470</fullName>
    </submittedName>
</protein>
<keyword evidence="6" id="KW-1133">Transmembrane helix</keyword>
<dbReference type="AlphaFoldDB" id="A0A9J7HS44"/>
<reference evidence="12" key="2">
    <citation type="submission" date="2025-08" db="UniProtKB">
        <authorList>
            <consortium name="RefSeq"/>
        </authorList>
    </citation>
    <scope>IDENTIFICATION</scope>
    <source>
        <strain evidence="12">S238N-H82</strain>
        <tissue evidence="12">Testes</tissue>
    </source>
</reference>
<keyword evidence="11" id="KW-1185">Reference proteome</keyword>
<dbReference type="GO" id="GO:0009247">
    <property type="term" value="P:glycolipid biosynthetic process"/>
    <property type="evidence" value="ECO:0007669"/>
    <property type="project" value="InterPro"/>
</dbReference>
<dbReference type="OrthoDB" id="514299at2759"/>
<keyword evidence="9" id="KW-0325">Glycoprotein</keyword>
<keyword evidence="4" id="KW-0812">Transmembrane</keyword>
<evidence type="ECO:0000256" key="7">
    <source>
        <dbReference type="ARBA" id="ARBA00023034"/>
    </source>
</evidence>
<evidence type="ECO:0000256" key="9">
    <source>
        <dbReference type="ARBA" id="ARBA00023180"/>
    </source>
</evidence>
<evidence type="ECO:0000256" key="10">
    <source>
        <dbReference type="SAM" id="MobiDB-lite"/>
    </source>
</evidence>
<feature type="compositionally biased region" description="Polar residues" evidence="10">
    <location>
        <begin position="242"/>
        <end position="266"/>
    </location>
</feature>
<proteinExistence type="inferred from homology"/>
<dbReference type="Gene3D" id="3.40.50.300">
    <property type="entry name" value="P-loop containing nucleotide triphosphate hydrolases"/>
    <property type="match status" value="1"/>
</dbReference>
<evidence type="ECO:0000256" key="2">
    <source>
        <dbReference type="ARBA" id="ARBA00008124"/>
    </source>
</evidence>
<name>A0A9J7HS44_BRAFL</name>
<dbReference type="PANTHER" id="PTHR14647:SF86">
    <property type="entry name" value="GALACTOSE-3-O-SULFOTRANSFERASE"/>
    <property type="match status" value="1"/>
</dbReference>
<dbReference type="PANTHER" id="PTHR14647">
    <property type="entry name" value="GALACTOSE-3-O-SULFOTRANSFERASE"/>
    <property type="match status" value="1"/>
</dbReference>
<feature type="compositionally biased region" description="Polar residues" evidence="10">
    <location>
        <begin position="285"/>
        <end position="310"/>
    </location>
</feature>
<comment type="similarity">
    <text evidence="2">Belongs to the galactose-3-O-sulfotransferase family.</text>
</comment>
<evidence type="ECO:0000256" key="8">
    <source>
        <dbReference type="ARBA" id="ARBA00023136"/>
    </source>
</evidence>
<feature type="region of interest" description="Disordered" evidence="10">
    <location>
        <begin position="139"/>
        <end position="174"/>
    </location>
</feature>
<feature type="compositionally biased region" description="Low complexity" evidence="10">
    <location>
        <begin position="153"/>
        <end position="169"/>
    </location>
</feature>
<dbReference type="InterPro" id="IPR009729">
    <property type="entry name" value="Gal-3-0_sulfotransfrase"/>
</dbReference>
<dbReference type="GO" id="GO:0008146">
    <property type="term" value="F:sulfotransferase activity"/>
    <property type="evidence" value="ECO:0000318"/>
    <property type="project" value="GO_Central"/>
</dbReference>
<evidence type="ECO:0000256" key="1">
    <source>
        <dbReference type="ARBA" id="ARBA00004323"/>
    </source>
</evidence>
<keyword evidence="8" id="KW-0472">Membrane</keyword>
<dbReference type="Proteomes" id="UP000001554">
    <property type="component" value="Chromosome 19"/>
</dbReference>
<keyword evidence="5" id="KW-0735">Signal-anchor</keyword>
<dbReference type="KEGG" id="bfo:118406470"/>
<gene>
    <name evidence="12" type="primary">LOC118406470</name>
</gene>
<organism evidence="11 12">
    <name type="scientific">Branchiostoma floridae</name>
    <name type="common">Florida lancelet</name>
    <name type="synonym">Amphioxus</name>
    <dbReference type="NCBI Taxonomy" id="7739"/>
    <lineage>
        <taxon>Eukaryota</taxon>
        <taxon>Metazoa</taxon>
        <taxon>Chordata</taxon>
        <taxon>Cephalochordata</taxon>
        <taxon>Leptocardii</taxon>
        <taxon>Amphioxiformes</taxon>
        <taxon>Branchiostomatidae</taxon>
        <taxon>Branchiostoma</taxon>
    </lineage>
</organism>
<dbReference type="Pfam" id="PF06990">
    <property type="entry name" value="Gal-3-0_sulfotr"/>
    <property type="match status" value="1"/>
</dbReference>
<dbReference type="GeneID" id="118406470"/>
<dbReference type="RefSeq" id="XP_035662417.1">
    <property type="nucleotide sequence ID" value="XM_035806524.1"/>
</dbReference>
<evidence type="ECO:0000256" key="5">
    <source>
        <dbReference type="ARBA" id="ARBA00022968"/>
    </source>
</evidence>
<dbReference type="GO" id="GO:0000139">
    <property type="term" value="C:Golgi membrane"/>
    <property type="evidence" value="ECO:0007669"/>
    <property type="project" value="UniProtKB-SubCell"/>
</dbReference>
<dbReference type="SUPFAM" id="SSF52540">
    <property type="entry name" value="P-loop containing nucleoside triphosphate hydrolases"/>
    <property type="match status" value="1"/>
</dbReference>
<accession>A0A9J7HS44</accession>
<reference evidence="11" key="1">
    <citation type="journal article" date="2020" name="Nat. Ecol. Evol.">
        <title>Deeply conserved synteny resolves early events in vertebrate evolution.</title>
        <authorList>
            <person name="Simakov O."/>
            <person name="Marletaz F."/>
            <person name="Yue J.X."/>
            <person name="O'Connell B."/>
            <person name="Jenkins J."/>
            <person name="Brandt A."/>
            <person name="Calef R."/>
            <person name="Tung C.H."/>
            <person name="Huang T.K."/>
            <person name="Schmutz J."/>
            <person name="Satoh N."/>
            <person name="Yu J.K."/>
            <person name="Putnam N.H."/>
            <person name="Green R.E."/>
            <person name="Rokhsar D.S."/>
        </authorList>
    </citation>
    <scope>NUCLEOTIDE SEQUENCE [LARGE SCALE GENOMIC DNA]</scope>
    <source>
        <strain evidence="11">S238N-H82</strain>
    </source>
</reference>
<evidence type="ECO:0000313" key="11">
    <source>
        <dbReference type="Proteomes" id="UP000001554"/>
    </source>
</evidence>
<comment type="subcellular location">
    <subcellularLocation>
        <location evidence="1">Golgi apparatus membrane</location>
        <topology evidence="1">Single-pass type II membrane protein</topology>
    </subcellularLocation>
</comment>
<dbReference type="OMA" id="YESIFYY"/>
<sequence>MARVFKRERFNSYQPERQPVPGCDTSEVTLTLTYSGVMIRRRRKTALLLMGALLLVMELSRRRLLPAALLPRKEAGIVRKYGLQAEGLAGDVMYNVLRRQALGNNYLSDELAGDGNIYPNSSRKASTNHRFIQIMPDGAINNTSQTLGPHNDSLNTRSTNSSTNSTLSRQASTNERISMVIPGGTTNTTVRRYVPPQNKSMNARLANIGDTTFNRQAPANESHSMIIPSVAANSNVRLRRTQAPQNDNLNARQHNGDTNGTLTRQAPANDRLSEHPDEGEKNSNLKKQAPTSNTLADGINNNTLSRRVSVNESLTKGIPIDESLRKRDPSKVNLTDEGLSGVAIDDTLRRQPLANDVLAKGSTNDAVNNRWKSANDNLFKGSNDGTNDKAFIRRAATNDGVKITSGERQERSKLGITSNTCSKKTNLVFLKTHKTASSTVQNIIMRFGSARNLTFALPSDRTSNLGFPGLFQKSYVLQEHIRKRNTSYNILCHHTRFNYNNIRDLMPDDTVYITIVRNPVDMYESIFYYMQFDKEFKVNSSNPLNTFLDKPFYYVSRLKKKPSNGLYRNPMFYDLGYLRTESVSEKTIRSDIYLLQKIFSVVMVADYFEESLIWMKHTLCWDIDDVTFFKLNARREGSIRHVTADMAGKIRRWNKADVMLFDHFNRTLWSKLSRLPFDWRKEVAILKERNRRLQKDCIQSDRVWNTHIEDKRFEVWQPPGITIKGFRLKESARMNDTCVNMAKSELPFTSELQDKAAPTFWQRQSRRRNFPSISHLHNRLAHKPSYNNNSKYRDLIAMAKRNVPPIFETRDKQNQNLNPNRNFMAEKKSPSIVGIHGEENKKPNVIYPNQNAMAKRNLPPIPDVNAKKKQNHNPEKKLPPIFQTHDKEKQNINPKYSHQNAIVEKKLPSIHNMHDKENYRLHPKNSNQNFMAEKKLPHMFDIHKEEKQKPNYINSNLTVMVNNKLPVIFNIHGEEKQIPDSKLFNQSLNRVESSEDHKKGWNGG</sequence>
<keyword evidence="7" id="KW-0333">Golgi apparatus</keyword>
<evidence type="ECO:0000256" key="6">
    <source>
        <dbReference type="ARBA" id="ARBA00022989"/>
    </source>
</evidence>
<evidence type="ECO:0000313" key="12">
    <source>
        <dbReference type="RefSeq" id="XP_035662417.1"/>
    </source>
</evidence>
<evidence type="ECO:0000256" key="4">
    <source>
        <dbReference type="ARBA" id="ARBA00022692"/>
    </source>
</evidence>